<name>X1SZA8_9ZZZZ</name>
<proteinExistence type="predicted"/>
<protein>
    <submittedName>
        <fullName evidence="1">Uncharacterized protein</fullName>
    </submittedName>
</protein>
<organism evidence="1">
    <name type="scientific">marine sediment metagenome</name>
    <dbReference type="NCBI Taxonomy" id="412755"/>
    <lineage>
        <taxon>unclassified sequences</taxon>
        <taxon>metagenomes</taxon>
        <taxon>ecological metagenomes</taxon>
    </lineage>
</organism>
<dbReference type="AlphaFoldDB" id="X1SZA8"/>
<sequence length="39" mass="4515">MKIFLGFYILGNFLGIFQGKAKMVNMVKMSMNRDKEVLT</sequence>
<accession>X1SZA8</accession>
<reference evidence="1" key="1">
    <citation type="journal article" date="2014" name="Front. Microbiol.">
        <title>High frequency of phylogenetically diverse reductive dehalogenase-homologous genes in deep subseafloor sedimentary metagenomes.</title>
        <authorList>
            <person name="Kawai M."/>
            <person name="Futagami T."/>
            <person name="Toyoda A."/>
            <person name="Takaki Y."/>
            <person name="Nishi S."/>
            <person name="Hori S."/>
            <person name="Arai W."/>
            <person name="Tsubouchi T."/>
            <person name="Morono Y."/>
            <person name="Uchiyama I."/>
            <person name="Ito T."/>
            <person name="Fujiyama A."/>
            <person name="Inagaki F."/>
            <person name="Takami H."/>
        </authorList>
    </citation>
    <scope>NUCLEOTIDE SEQUENCE</scope>
    <source>
        <strain evidence="1">Expedition CK06-06</strain>
    </source>
</reference>
<dbReference type="EMBL" id="BARW01011368">
    <property type="protein sequence ID" value="GAI73159.1"/>
    <property type="molecule type" value="Genomic_DNA"/>
</dbReference>
<gene>
    <name evidence="1" type="ORF">S12H4_21952</name>
</gene>
<evidence type="ECO:0000313" key="1">
    <source>
        <dbReference type="EMBL" id="GAI73159.1"/>
    </source>
</evidence>
<comment type="caution">
    <text evidence="1">The sequence shown here is derived from an EMBL/GenBank/DDBJ whole genome shotgun (WGS) entry which is preliminary data.</text>
</comment>